<accession>A0ABQ3L1T4</accession>
<comment type="caution">
    <text evidence="1">The sequence shown here is derived from an EMBL/GenBank/DDBJ whole genome shotgun (WGS) entry which is preliminary data.</text>
</comment>
<evidence type="ECO:0000313" key="1">
    <source>
        <dbReference type="EMBL" id="GHG76436.1"/>
    </source>
</evidence>
<reference evidence="2" key="1">
    <citation type="journal article" date="2019" name="Int. J. Syst. Evol. Microbiol.">
        <title>The Global Catalogue of Microorganisms (GCM) 10K type strain sequencing project: providing services to taxonomists for standard genome sequencing and annotation.</title>
        <authorList>
            <consortium name="The Broad Institute Genomics Platform"/>
            <consortium name="The Broad Institute Genome Sequencing Center for Infectious Disease"/>
            <person name="Wu L."/>
            <person name="Ma J."/>
        </authorList>
    </citation>
    <scope>NUCLEOTIDE SEQUENCE [LARGE SCALE GENOMIC DNA]</scope>
    <source>
        <strain evidence="2">CGMCC 1.7003</strain>
    </source>
</reference>
<dbReference type="Proteomes" id="UP000659697">
    <property type="component" value="Unassembled WGS sequence"/>
</dbReference>
<dbReference type="EMBL" id="BNAO01000010">
    <property type="protein sequence ID" value="GHG76436.1"/>
    <property type="molecule type" value="Genomic_DNA"/>
</dbReference>
<organism evidence="1 2">
    <name type="scientific">Alishewanella longhuensis</name>
    <dbReference type="NCBI Taxonomy" id="1091037"/>
    <lineage>
        <taxon>Bacteria</taxon>
        <taxon>Pseudomonadati</taxon>
        <taxon>Pseudomonadota</taxon>
        <taxon>Gammaproteobacteria</taxon>
        <taxon>Alteromonadales</taxon>
        <taxon>Alteromonadaceae</taxon>
        <taxon>Alishewanella</taxon>
    </lineage>
</organism>
<gene>
    <name evidence="1" type="ORF">GCM10010919_31290</name>
</gene>
<sequence length="302" mass="34620">MVNIINLTAFSIFIFSPNVTEYVSYKEFIEKFGEEGFNLIRQAERNHTQNYSIKPEENSLIVVGDITQSMYKDILNHVINNDIKRIIITSPGGDIDAGISIGYLIYKHKLDIEIIDYCISSCANYLFTAAINKTIRDGAAVIWHGNTQQKDFREFDLCGRTVSSLDGLPIDDEEIAELSSPEGQHEWRTRQKREHDFYQLIGVNDYIARVGQEPKNYGDFTMPVKYMQQFGVTNIYAPKNYAEADYCESFNKLNPSIALSCISVSETHFEYENERKMFGERCAHDGTLIINKNSDDLPIRSR</sequence>
<name>A0ABQ3L1T4_9ALTE</name>
<dbReference type="RefSeq" id="WP_189433985.1">
    <property type="nucleotide sequence ID" value="NZ_BNAO01000010.1"/>
</dbReference>
<dbReference type="Gene3D" id="3.90.226.10">
    <property type="entry name" value="2-enoyl-CoA Hydratase, Chain A, domain 1"/>
    <property type="match status" value="1"/>
</dbReference>
<evidence type="ECO:0000313" key="2">
    <source>
        <dbReference type="Proteomes" id="UP000659697"/>
    </source>
</evidence>
<proteinExistence type="predicted"/>
<protein>
    <submittedName>
        <fullName evidence="1">Uncharacterized protein</fullName>
    </submittedName>
</protein>
<keyword evidence="2" id="KW-1185">Reference proteome</keyword>
<dbReference type="InterPro" id="IPR029045">
    <property type="entry name" value="ClpP/crotonase-like_dom_sf"/>
</dbReference>
<dbReference type="SUPFAM" id="SSF52096">
    <property type="entry name" value="ClpP/crotonase"/>
    <property type="match status" value="1"/>
</dbReference>